<protein>
    <recommendedName>
        <fullName evidence="3">Cytotoxic translational repressor of toxin-antitoxin stability system</fullName>
    </recommendedName>
</protein>
<proteinExistence type="predicted"/>
<evidence type="ECO:0008006" key="3">
    <source>
        <dbReference type="Google" id="ProtNLM"/>
    </source>
</evidence>
<sequence length="84" mass="9284">MTGTSRFTVSYPAAAQFASLPSAEKSALERLFASDEIDRPTTTKPTGDGRFVSRLGGKRVLWRRESRDGRPEILSIVDHSFVQA</sequence>
<evidence type="ECO:0000313" key="2">
    <source>
        <dbReference type="Proteomes" id="UP000286997"/>
    </source>
</evidence>
<gene>
    <name evidence="1" type="ORF">EOE48_09740</name>
</gene>
<comment type="caution">
    <text evidence="1">The sequence shown here is derived from an EMBL/GenBank/DDBJ whole genome shotgun (WGS) entry which is preliminary data.</text>
</comment>
<reference evidence="1 2" key="1">
    <citation type="submission" date="2019-01" db="EMBL/GenBank/DDBJ databases">
        <authorList>
            <person name="Chen W.-M."/>
        </authorList>
    </citation>
    <scope>NUCLEOTIDE SEQUENCE [LARGE SCALE GENOMIC DNA]</scope>
    <source>
        <strain evidence="1 2">TER-1</strain>
    </source>
</reference>
<organism evidence="1 2">
    <name type="scientific">Methylobacterium oryzihabitans</name>
    <dbReference type="NCBI Taxonomy" id="2499852"/>
    <lineage>
        <taxon>Bacteria</taxon>
        <taxon>Pseudomonadati</taxon>
        <taxon>Pseudomonadota</taxon>
        <taxon>Alphaproteobacteria</taxon>
        <taxon>Hyphomicrobiales</taxon>
        <taxon>Methylobacteriaceae</taxon>
        <taxon>Methylobacterium</taxon>
    </lineage>
</organism>
<evidence type="ECO:0000313" key="1">
    <source>
        <dbReference type="EMBL" id="RVU18662.1"/>
    </source>
</evidence>
<name>A0A3S2XMW5_9HYPH</name>
<dbReference type="OrthoDB" id="8004412at2"/>
<keyword evidence="2" id="KW-1185">Reference proteome</keyword>
<dbReference type="AlphaFoldDB" id="A0A3S2XMW5"/>
<dbReference type="Proteomes" id="UP000286997">
    <property type="component" value="Unassembled WGS sequence"/>
</dbReference>
<dbReference type="EMBL" id="SACP01000008">
    <property type="protein sequence ID" value="RVU18662.1"/>
    <property type="molecule type" value="Genomic_DNA"/>
</dbReference>
<dbReference type="RefSeq" id="WP_127728606.1">
    <property type="nucleotide sequence ID" value="NZ_SACP01000008.1"/>
</dbReference>
<accession>A0A3S2XMW5</accession>